<name>A0A834JTX5_VESGE</name>
<dbReference type="InterPro" id="IPR007863">
    <property type="entry name" value="Peptidase_M16_C"/>
</dbReference>
<dbReference type="GO" id="GO:0016020">
    <property type="term" value="C:membrane"/>
    <property type="evidence" value="ECO:0007669"/>
    <property type="project" value="UniProtKB-ARBA"/>
</dbReference>
<dbReference type="InterPro" id="IPR011765">
    <property type="entry name" value="Pept_M16_N"/>
</dbReference>
<dbReference type="FunFam" id="3.30.830.10:FF:000021">
    <property type="entry name" value="Cytochrome b-c1 complex subunit 2"/>
    <property type="match status" value="1"/>
</dbReference>
<keyword evidence="3" id="KW-0496">Mitochondrion</keyword>
<dbReference type="InterPro" id="IPR050361">
    <property type="entry name" value="MPP/UQCRC_Complex"/>
</dbReference>
<dbReference type="InterPro" id="IPR011249">
    <property type="entry name" value="Metalloenz_LuxS/M16"/>
</dbReference>
<keyword evidence="7" id="KW-1185">Reference proteome</keyword>
<dbReference type="GO" id="GO:0005739">
    <property type="term" value="C:mitochondrion"/>
    <property type="evidence" value="ECO:0007669"/>
    <property type="project" value="UniProtKB-SubCell"/>
</dbReference>
<evidence type="ECO:0000256" key="3">
    <source>
        <dbReference type="ARBA" id="ARBA00023128"/>
    </source>
</evidence>
<dbReference type="GO" id="GO:0046872">
    <property type="term" value="F:metal ion binding"/>
    <property type="evidence" value="ECO:0007669"/>
    <property type="project" value="InterPro"/>
</dbReference>
<dbReference type="Pfam" id="PF00675">
    <property type="entry name" value="Peptidase_M16"/>
    <property type="match status" value="1"/>
</dbReference>
<evidence type="ECO:0000259" key="4">
    <source>
        <dbReference type="Pfam" id="PF00675"/>
    </source>
</evidence>
<gene>
    <name evidence="6" type="ORF">HZH68_011014</name>
</gene>
<dbReference type="SUPFAM" id="SSF63411">
    <property type="entry name" value="LuxS/MPP-like metallohydrolase"/>
    <property type="match status" value="2"/>
</dbReference>
<feature type="domain" description="Peptidase M16 C-terminal" evidence="5">
    <location>
        <begin position="202"/>
        <end position="377"/>
    </location>
</feature>
<feature type="domain" description="Peptidase M16 N-terminal" evidence="4">
    <location>
        <begin position="49"/>
        <end position="197"/>
    </location>
</feature>
<accession>A0A834JTX5</accession>
<keyword evidence="2" id="KW-0809">Transit peptide</keyword>
<dbReference type="PANTHER" id="PTHR11851:SF226">
    <property type="entry name" value="CYTOCHROME B-C1 COMPLEX SUBUNIT 2, MITOCHONDRIAL"/>
    <property type="match status" value="1"/>
</dbReference>
<dbReference type="FunFam" id="3.30.830.10:FF:000039">
    <property type="entry name" value="Ubiquinol-cytochrome c reductase core subunit 2"/>
    <property type="match status" value="1"/>
</dbReference>
<dbReference type="EMBL" id="JACSDZ010000011">
    <property type="protein sequence ID" value="KAF7391471.1"/>
    <property type="molecule type" value="Genomic_DNA"/>
</dbReference>
<dbReference type="Pfam" id="PF05193">
    <property type="entry name" value="Peptidase_M16_C"/>
    <property type="match status" value="1"/>
</dbReference>
<evidence type="ECO:0008006" key="8">
    <source>
        <dbReference type="Google" id="ProtNLM"/>
    </source>
</evidence>
<comment type="subcellular location">
    <subcellularLocation>
        <location evidence="1">Mitochondrion</location>
    </subcellularLocation>
</comment>
<protein>
    <recommendedName>
        <fullName evidence="8">Cytochrome b-c1 complex subunit 2, mitochondrial</fullName>
    </recommendedName>
</protein>
<organism evidence="6 7">
    <name type="scientific">Vespula germanica</name>
    <name type="common">German yellow jacket</name>
    <name type="synonym">Paravespula germanica</name>
    <dbReference type="NCBI Taxonomy" id="30212"/>
    <lineage>
        <taxon>Eukaryota</taxon>
        <taxon>Metazoa</taxon>
        <taxon>Ecdysozoa</taxon>
        <taxon>Arthropoda</taxon>
        <taxon>Hexapoda</taxon>
        <taxon>Insecta</taxon>
        <taxon>Pterygota</taxon>
        <taxon>Neoptera</taxon>
        <taxon>Endopterygota</taxon>
        <taxon>Hymenoptera</taxon>
        <taxon>Apocrita</taxon>
        <taxon>Aculeata</taxon>
        <taxon>Vespoidea</taxon>
        <taxon>Vespidae</taxon>
        <taxon>Vespinae</taxon>
        <taxon>Vespula</taxon>
    </lineage>
</organism>
<evidence type="ECO:0000259" key="5">
    <source>
        <dbReference type="Pfam" id="PF05193"/>
    </source>
</evidence>
<evidence type="ECO:0000256" key="2">
    <source>
        <dbReference type="ARBA" id="ARBA00022946"/>
    </source>
</evidence>
<evidence type="ECO:0000313" key="7">
    <source>
        <dbReference type="Proteomes" id="UP000617340"/>
    </source>
</evidence>
<dbReference type="PANTHER" id="PTHR11851">
    <property type="entry name" value="METALLOPROTEASE"/>
    <property type="match status" value="1"/>
</dbReference>
<comment type="caution">
    <text evidence="6">The sequence shown here is derived from an EMBL/GenBank/DDBJ whole genome shotgun (WGS) entry which is preliminary data.</text>
</comment>
<dbReference type="Gene3D" id="3.30.830.10">
    <property type="entry name" value="Metalloenzyme, LuxS/M16 peptidase-like"/>
    <property type="match status" value="2"/>
</dbReference>
<dbReference type="Proteomes" id="UP000617340">
    <property type="component" value="Unassembled WGS sequence"/>
</dbReference>
<evidence type="ECO:0000256" key="1">
    <source>
        <dbReference type="ARBA" id="ARBA00004173"/>
    </source>
</evidence>
<dbReference type="AlphaFoldDB" id="A0A834JTX5"/>
<evidence type="ECO:0000313" key="6">
    <source>
        <dbReference type="EMBL" id="KAF7391471.1"/>
    </source>
</evidence>
<sequence>MNTKMACSAVRSPILRNSAVRHYATATATQTSASTCLETKLLNNKVIAVSLDNNNPVSQVSIIFRAGPRNETYHTQGISHHLRIAAGLTTCRSSYFGITRNIQQLGGNIIATSDRESIAYTLQVTRNNLDQALQFLEDVATQQTFKPWEISDQLPRLHQLPRLRYELSRIPETTRLLELLHRTAYRSGLGNSLYSPKRQVGKISSESLQHFVNSWFTGSRCAVVATGVPFSKICSFASALNVKSSDACDQPAKYYGGELRKERNSSTASVAIAVESAGLNKEKDVLALAVLQRALGTGPQVKWGSSASPLYKTVSGIAGKQSFAVSAFNAVYSDSGLFGFIICSEPSIAGSITACTYKLLKSLHLSDADINRGKNALKADILYATENDIGLLEILRQQALFKGQVCTAQEIVASVDKINASDVKNVAGKLGSGKPSLAAIGDICSVPNLDELS</sequence>
<proteinExistence type="predicted"/>
<reference evidence="6" key="1">
    <citation type="journal article" date="2020" name="G3 (Bethesda)">
        <title>High-Quality Assemblies for Three Invasive Social Wasps from the &lt;i&gt;Vespula&lt;/i&gt; Genus.</title>
        <authorList>
            <person name="Harrop T.W.R."/>
            <person name="Guhlin J."/>
            <person name="McLaughlin G.M."/>
            <person name="Permina E."/>
            <person name="Stockwell P."/>
            <person name="Gilligan J."/>
            <person name="Le Lec M.F."/>
            <person name="Gruber M.A.M."/>
            <person name="Quinn O."/>
            <person name="Lovegrove M."/>
            <person name="Duncan E.J."/>
            <person name="Remnant E.J."/>
            <person name="Van Eeckhoven J."/>
            <person name="Graham B."/>
            <person name="Knapp R.A."/>
            <person name="Langford K.W."/>
            <person name="Kronenberg Z."/>
            <person name="Press M.O."/>
            <person name="Eacker S.M."/>
            <person name="Wilson-Rankin E.E."/>
            <person name="Purcell J."/>
            <person name="Lester P.J."/>
            <person name="Dearden P.K."/>
        </authorList>
    </citation>
    <scope>NUCLEOTIDE SEQUENCE</scope>
    <source>
        <strain evidence="6">Linc-1</strain>
    </source>
</reference>